<sequence>MAFVPRMFKCMLVNRQFHHFLSYKPRVFLAAFFSSIVLLGCSSAVFSDLFVSYDEQLRASRYQLGSGKFELASDLLAEGKQGDNSYYLKQLEKGRMSYLAGDFEQSQAHFTTVDEQLQWLSRQAEYRLSTGLQNVSALATNDNFIEYHIPVYEQVMLHHYQAINYLHSNGLESALIEVRRAAMIQQQAMQEAPISLEEQLRDYTAQYDDLMQEYPQLNSKNKALDNAFQNGLTFALSAALYLAAGQEDDAYIDYRKALALAPNNSYLQAEVARLGKKLSMSDYKKYTPAEATPLSKQQGLLIVLHEQSIVAARQEARFTLPLYNHNRWETYTVALPIMRGNAQVSIPQKLAVNGERFATERLVQFDDLAATQLQQDLPGILLRQILRVITKDQFRREVNKDKADDEENWANALVNIYNVASERADTRSWQTLPALAQIAVKALPVGEHTLEFEGLIEPSTSITLRPRRVTLVLTNDLGAPAQVFNL</sequence>
<dbReference type="RefSeq" id="WP_016402567.1">
    <property type="nucleotide sequence ID" value="NZ_BARX01000020.1"/>
</dbReference>
<accession>R9PNC3</accession>
<feature type="repeat" description="TPR" evidence="1">
    <location>
        <begin position="231"/>
        <end position="264"/>
    </location>
</feature>
<evidence type="ECO:0000256" key="1">
    <source>
        <dbReference type="PROSITE-ProRule" id="PRU00339"/>
    </source>
</evidence>
<protein>
    <submittedName>
        <fullName evidence="3">Uncharacterized protein</fullName>
    </submittedName>
</protein>
<keyword evidence="2" id="KW-0175">Coiled coil</keyword>
<feature type="coiled-coil region" evidence="2">
    <location>
        <begin position="200"/>
        <end position="227"/>
    </location>
</feature>
<reference evidence="3" key="1">
    <citation type="journal article" date="2013" name="Genome Announc.">
        <title>Draft Genome Sequence of Agarivorans albus Strain MKT 106T, an Agarolytic Marine Bacterium.</title>
        <authorList>
            <person name="Yasuike M."/>
            <person name="Nakamura Y."/>
            <person name="Kai W."/>
            <person name="Fujiwara A."/>
            <person name="Fukui Y."/>
            <person name="Satomi M."/>
            <person name="Sano M."/>
        </authorList>
    </citation>
    <scope>NUCLEOTIDE SEQUENCE [LARGE SCALE GENOMIC DNA]</scope>
</reference>
<organism evidence="3 4">
    <name type="scientific">Agarivorans albus MKT 106</name>
    <dbReference type="NCBI Taxonomy" id="1331007"/>
    <lineage>
        <taxon>Bacteria</taxon>
        <taxon>Pseudomonadati</taxon>
        <taxon>Pseudomonadota</taxon>
        <taxon>Gammaproteobacteria</taxon>
        <taxon>Alteromonadales</taxon>
        <taxon>Alteromonadaceae</taxon>
        <taxon>Agarivorans</taxon>
    </lineage>
</organism>
<dbReference type="PROSITE" id="PS50005">
    <property type="entry name" value="TPR"/>
    <property type="match status" value="1"/>
</dbReference>
<gene>
    <name evidence="3" type="ORF">AALB_2880</name>
</gene>
<dbReference type="AlphaFoldDB" id="R9PNC3"/>
<proteinExistence type="predicted"/>
<evidence type="ECO:0000313" key="4">
    <source>
        <dbReference type="Proteomes" id="UP000014461"/>
    </source>
</evidence>
<dbReference type="InterPro" id="IPR019734">
    <property type="entry name" value="TPR_rpt"/>
</dbReference>
<dbReference type="STRING" id="1331007.AALB_2880"/>
<dbReference type="OrthoDB" id="9769023at2"/>
<dbReference type="Proteomes" id="UP000014461">
    <property type="component" value="Unassembled WGS sequence"/>
</dbReference>
<keyword evidence="1" id="KW-0802">TPR repeat</keyword>
<evidence type="ECO:0000256" key="2">
    <source>
        <dbReference type="SAM" id="Coils"/>
    </source>
</evidence>
<dbReference type="EMBL" id="BARX01000020">
    <property type="protein sequence ID" value="GAD02800.1"/>
    <property type="molecule type" value="Genomic_DNA"/>
</dbReference>
<name>R9PNC3_AGAAL</name>
<keyword evidence="4" id="KW-1185">Reference proteome</keyword>
<evidence type="ECO:0000313" key="3">
    <source>
        <dbReference type="EMBL" id="GAD02800.1"/>
    </source>
</evidence>
<comment type="caution">
    <text evidence="3">The sequence shown here is derived from an EMBL/GenBank/DDBJ whole genome shotgun (WGS) entry which is preliminary data.</text>
</comment>